<dbReference type="SUPFAM" id="SSF52980">
    <property type="entry name" value="Restriction endonuclease-like"/>
    <property type="match status" value="1"/>
</dbReference>
<proteinExistence type="predicted"/>
<name>Q8QNK7_ESV1K</name>
<dbReference type="KEGG" id="vg:920702"/>
<dbReference type="InterPro" id="IPR019080">
    <property type="entry name" value="YqaJ_viral_recombinase"/>
</dbReference>
<organismHost>
    <name type="scientific">Ectocarpus siliculosus</name>
    <name type="common">Brown alga</name>
    <name type="synonym">Conferva siliculosa</name>
    <dbReference type="NCBI Taxonomy" id="2880"/>
</organismHost>
<reference evidence="2 3" key="2">
    <citation type="journal article" date="1998" name="Adv. Virus Res.">
        <title>Viruses in marine brown algae.</title>
        <authorList>
            <person name="Muller D.G."/>
            <person name="Kapp M."/>
            <person name="Knippers R."/>
        </authorList>
    </citation>
    <scope>NUCLEOTIDE SEQUENCE [LARGE SCALE GENOMIC DNA]</scope>
    <source>
        <strain evidence="3">Isolate New Zealand/Kaikoura/1988</strain>
    </source>
</reference>
<feature type="domain" description="YqaJ viral recombinase" evidence="1">
    <location>
        <begin position="20"/>
        <end position="146"/>
    </location>
</feature>
<reference evidence="2 3" key="3">
    <citation type="journal article" date="2000" name="Virology">
        <title>Characterization and immunolocalization of major structural proteins in the brown algal virus EsV-1.</title>
        <authorList>
            <person name="Delaroque N."/>
            <person name="Wolf S."/>
            <person name="Muller D.G."/>
            <person name="Knippers R."/>
        </authorList>
    </citation>
    <scope>NUCLEOTIDE SEQUENCE [LARGE SCALE GENOMIC DNA]</scope>
    <source>
        <strain evidence="3">Isolate New Zealand/Kaikoura/1988</strain>
    </source>
</reference>
<reference evidence="2 3" key="1">
    <citation type="journal article" date="1995" name="Virology">
        <title>Coat protein of the Ectocarpus siliculosus virus.</title>
        <authorList>
            <person name="Klein M."/>
            <person name="Lanka S.T."/>
            <person name="Knippers R."/>
            <person name="Muller D.G."/>
        </authorList>
    </citation>
    <scope>NUCLEOTIDE SEQUENCE [LARGE SCALE GENOMIC DNA]</scope>
    <source>
        <strain evidence="3">Isolate New Zealand/Kaikoura/1988</strain>
    </source>
</reference>
<dbReference type="InterPro" id="IPR011604">
    <property type="entry name" value="PDDEXK-like_dom_sf"/>
</dbReference>
<protein>
    <submittedName>
        <fullName evidence="2">EsV-1-64</fullName>
    </submittedName>
</protein>
<accession>Q8QNK7</accession>
<dbReference type="InterPro" id="IPR051703">
    <property type="entry name" value="NF-kappa-B_Signaling_Reg"/>
</dbReference>
<keyword evidence="3" id="KW-1185">Reference proteome</keyword>
<dbReference type="Proteomes" id="UP000000864">
    <property type="component" value="Segment"/>
</dbReference>
<reference evidence="2 3" key="4">
    <citation type="journal article" date="2000" name="Virology">
        <title>The brown algal virus EsV-1 particle contains a putative hybrid histidine kinase.</title>
        <authorList>
            <person name="Delaroque N."/>
            <person name="Wolf S."/>
            <person name="Muller D.G."/>
            <person name="Knippers R."/>
        </authorList>
    </citation>
    <scope>NUCLEOTIDE SEQUENCE [LARGE SCALE GENOMIC DNA]</scope>
    <source>
        <strain evidence="3">Isolate New Zealand/Kaikoura/1988</strain>
    </source>
</reference>
<sequence>MHSSIKRILDYPRIAQRTPEWYEYRKKRVTASEASTIIAQGKGYDRIFEQKVGIRDSNISSEYMTIGTDNEEAVVALYREKFPEEEVFHDLSIIPHPTLDFVAASLDACTASGINVEIKTVFKEKVIKVSKMYYDQVQLQMEVSDLEKTHLVQHYIRMPNQPIVVHEIFRDRGWFERNRGIFKGFVEKVRDFFPFVHADEFATTTYNN</sequence>
<evidence type="ECO:0000313" key="2">
    <source>
        <dbReference type="EMBL" id="AAK14487.1"/>
    </source>
</evidence>
<evidence type="ECO:0000259" key="1">
    <source>
        <dbReference type="Pfam" id="PF09588"/>
    </source>
</evidence>
<dbReference type="PANTHER" id="PTHR46609">
    <property type="entry name" value="EXONUCLEASE, PHAGE-TYPE/RECB, C-TERMINAL DOMAIN-CONTAINING PROTEIN"/>
    <property type="match status" value="1"/>
</dbReference>
<dbReference type="PANTHER" id="PTHR46609:SF6">
    <property type="entry name" value="EXONUCLEASE, PHAGE-TYPE_RECB, C-TERMINAL DOMAIN-CONTAINING PROTEIN-RELATED"/>
    <property type="match status" value="1"/>
</dbReference>
<dbReference type="EMBL" id="AF204951">
    <property type="protein sequence ID" value="AAK14487.1"/>
    <property type="molecule type" value="Genomic_DNA"/>
</dbReference>
<organism evidence="2 3">
    <name type="scientific">Ectocarpus siliculosus virus 1 (isolate New Zealand/Kaikoura/1988)</name>
    <name type="common">EsV-1</name>
    <dbReference type="NCBI Taxonomy" id="654926"/>
    <lineage>
        <taxon>Viruses</taxon>
        <taxon>Varidnaviria</taxon>
        <taxon>Bamfordvirae</taxon>
        <taxon>Nucleocytoviricota</taxon>
        <taxon>Megaviricetes</taxon>
        <taxon>Algavirales</taxon>
        <taxon>Phycodnaviridae</taxon>
        <taxon>Phaeovirus</taxon>
        <taxon>Phaeovirus unasiliculosus</taxon>
        <taxon>Ectocarpus siliculosus virus 1</taxon>
    </lineage>
</organism>
<dbReference type="InterPro" id="IPR011335">
    <property type="entry name" value="Restrct_endonuc-II-like"/>
</dbReference>
<gene>
    <name evidence="2" type="primary">ORF 64</name>
</gene>
<dbReference type="Gene3D" id="3.90.320.10">
    <property type="match status" value="1"/>
</dbReference>
<evidence type="ECO:0000313" key="3">
    <source>
        <dbReference type="Proteomes" id="UP000000864"/>
    </source>
</evidence>
<dbReference type="Pfam" id="PF09588">
    <property type="entry name" value="YqaJ"/>
    <property type="match status" value="1"/>
</dbReference>